<keyword evidence="2" id="KW-0012">Acyltransferase</keyword>
<dbReference type="OrthoDB" id="410198at2759"/>
<dbReference type="SUPFAM" id="SSF55729">
    <property type="entry name" value="Acyl-CoA N-acyltransferases (Nat)"/>
    <property type="match status" value="1"/>
</dbReference>
<dbReference type="Proteomes" id="UP000193920">
    <property type="component" value="Unassembled WGS sequence"/>
</dbReference>
<dbReference type="GO" id="GO:0016747">
    <property type="term" value="F:acyltransferase activity, transferring groups other than amino-acyl groups"/>
    <property type="evidence" value="ECO:0007669"/>
    <property type="project" value="InterPro"/>
</dbReference>
<sequence>MSIILCDKSHLQELVEFYEDEIKYLEQHINYPDWKLGYYPSERSIFGAIMSKSQYAYIKDGKIIGAVVLDDEPGCKYENANIACKYKEYMVVHAICTSHKYYKKGIATEIVNFCIEKAKKEGYKGIYSDTTPRNTVSKNLFLKLGFKDLGIFDLEKKFIGINNEVMDRKQLMKLAPGLEIPADFNVLELVF</sequence>
<comment type="caution">
    <text evidence="2">The sequence shown here is derived from an EMBL/GenBank/DDBJ whole genome shotgun (WGS) entry which is preliminary data.</text>
</comment>
<organism evidence="2 3">
    <name type="scientific">Neocallimastix californiae</name>
    <dbReference type="NCBI Taxonomy" id="1754190"/>
    <lineage>
        <taxon>Eukaryota</taxon>
        <taxon>Fungi</taxon>
        <taxon>Fungi incertae sedis</taxon>
        <taxon>Chytridiomycota</taxon>
        <taxon>Chytridiomycota incertae sedis</taxon>
        <taxon>Neocallimastigomycetes</taxon>
        <taxon>Neocallimastigales</taxon>
        <taxon>Neocallimastigaceae</taxon>
        <taxon>Neocallimastix</taxon>
    </lineage>
</organism>
<proteinExistence type="predicted"/>
<dbReference type="InterPro" id="IPR000182">
    <property type="entry name" value="GNAT_dom"/>
</dbReference>
<dbReference type="EMBL" id="MCOG01000058">
    <property type="protein sequence ID" value="ORY62013.1"/>
    <property type="molecule type" value="Genomic_DNA"/>
</dbReference>
<dbReference type="AlphaFoldDB" id="A0A1Y2DRW9"/>
<protein>
    <submittedName>
        <fullName evidence="2">Acyl-CoA N-acyltransferase</fullName>
    </submittedName>
</protein>
<keyword evidence="2" id="KW-0808">Transferase</keyword>
<keyword evidence="3" id="KW-1185">Reference proteome</keyword>
<dbReference type="InterPro" id="IPR016181">
    <property type="entry name" value="Acyl_CoA_acyltransferase"/>
</dbReference>
<dbReference type="CDD" id="cd04301">
    <property type="entry name" value="NAT_SF"/>
    <property type="match status" value="1"/>
</dbReference>
<feature type="domain" description="N-acetyltransferase" evidence="1">
    <location>
        <begin position="1"/>
        <end position="172"/>
    </location>
</feature>
<reference evidence="2 3" key="1">
    <citation type="submission" date="2016-08" db="EMBL/GenBank/DDBJ databases">
        <title>A Parts List for Fungal Cellulosomes Revealed by Comparative Genomics.</title>
        <authorList>
            <consortium name="DOE Joint Genome Institute"/>
            <person name="Haitjema C.H."/>
            <person name="Gilmore S.P."/>
            <person name="Henske J.K."/>
            <person name="Solomon K.V."/>
            <person name="De Groot R."/>
            <person name="Kuo A."/>
            <person name="Mondo S.J."/>
            <person name="Salamov A.A."/>
            <person name="Labutti K."/>
            <person name="Zhao Z."/>
            <person name="Chiniquy J."/>
            <person name="Barry K."/>
            <person name="Brewer H.M."/>
            <person name="Purvine S.O."/>
            <person name="Wright A.T."/>
            <person name="Boxma B."/>
            <person name="Van Alen T."/>
            <person name="Hackstein J.H."/>
            <person name="Baker S.E."/>
            <person name="Grigoriev I.V."/>
            <person name="O'Malley M.A."/>
        </authorList>
    </citation>
    <scope>NUCLEOTIDE SEQUENCE [LARGE SCALE GENOMIC DNA]</scope>
    <source>
        <strain evidence="2 3">G1</strain>
    </source>
</reference>
<evidence type="ECO:0000313" key="2">
    <source>
        <dbReference type="EMBL" id="ORY62013.1"/>
    </source>
</evidence>
<gene>
    <name evidence="2" type="ORF">LY90DRAFT_668425</name>
</gene>
<dbReference type="Gene3D" id="3.40.630.30">
    <property type="match status" value="1"/>
</dbReference>
<dbReference type="Pfam" id="PF00583">
    <property type="entry name" value="Acetyltransf_1"/>
    <property type="match status" value="1"/>
</dbReference>
<evidence type="ECO:0000313" key="3">
    <source>
        <dbReference type="Proteomes" id="UP000193920"/>
    </source>
</evidence>
<name>A0A1Y2DRW9_9FUNG</name>
<evidence type="ECO:0000259" key="1">
    <source>
        <dbReference type="PROSITE" id="PS51186"/>
    </source>
</evidence>
<dbReference type="PROSITE" id="PS51186">
    <property type="entry name" value="GNAT"/>
    <property type="match status" value="1"/>
</dbReference>
<accession>A0A1Y2DRW9</accession>